<evidence type="ECO:0000313" key="3">
    <source>
        <dbReference type="Proteomes" id="UP001497516"/>
    </source>
</evidence>
<dbReference type="PANTHER" id="PTHR32387">
    <property type="entry name" value="WU:FJ29H11"/>
    <property type="match status" value="1"/>
</dbReference>
<dbReference type="NCBIfam" id="NF047352">
    <property type="entry name" value="P_loop_sacsin"/>
    <property type="match status" value="1"/>
</dbReference>
<dbReference type="Pfam" id="PF25794">
    <property type="entry name" value="SACS"/>
    <property type="match status" value="1"/>
</dbReference>
<dbReference type="PANTHER" id="PTHR32387:SF3">
    <property type="entry name" value="ATP_DNA BINDING PROTEIN"/>
    <property type="match status" value="1"/>
</dbReference>
<keyword evidence="3" id="KW-1185">Reference proteome</keyword>
<dbReference type="EMBL" id="OZ034813">
    <property type="protein sequence ID" value="CAL1357811.1"/>
    <property type="molecule type" value="Genomic_DNA"/>
</dbReference>
<dbReference type="Gene3D" id="3.30.565.10">
    <property type="entry name" value="Histidine kinase-like ATPase, C-terminal domain"/>
    <property type="match status" value="1"/>
</dbReference>
<evidence type="ECO:0000313" key="2">
    <source>
        <dbReference type="EMBL" id="CAL1357811.1"/>
    </source>
</evidence>
<feature type="domain" description="Sacsin/Nov" evidence="1">
    <location>
        <begin position="42"/>
        <end position="144"/>
    </location>
</feature>
<organism evidence="2 3">
    <name type="scientific">Linum trigynum</name>
    <dbReference type="NCBI Taxonomy" id="586398"/>
    <lineage>
        <taxon>Eukaryota</taxon>
        <taxon>Viridiplantae</taxon>
        <taxon>Streptophyta</taxon>
        <taxon>Embryophyta</taxon>
        <taxon>Tracheophyta</taxon>
        <taxon>Spermatophyta</taxon>
        <taxon>Magnoliopsida</taxon>
        <taxon>eudicotyledons</taxon>
        <taxon>Gunneridae</taxon>
        <taxon>Pentapetalae</taxon>
        <taxon>rosids</taxon>
        <taxon>fabids</taxon>
        <taxon>Malpighiales</taxon>
        <taxon>Linaceae</taxon>
        <taxon>Linum</taxon>
    </lineage>
</organism>
<dbReference type="InterPro" id="IPR036890">
    <property type="entry name" value="HATPase_C_sf"/>
</dbReference>
<gene>
    <name evidence="2" type="ORF">LTRI10_LOCUS5414</name>
</gene>
<name>A0AAV2CQ63_9ROSI</name>
<reference evidence="2 3" key="1">
    <citation type="submission" date="2024-04" db="EMBL/GenBank/DDBJ databases">
        <authorList>
            <person name="Fracassetti M."/>
        </authorList>
    </citation>
    <scope>NUCLEOTIDE SEQUENCE [LARGE SCALE GENOMIC DNA]</scope>
</reference>
<dbReference type="Proteomes" id="UP001497516">
    <property type="component" value="Chromosome 1"/>
</dbReference>
<proteinExistence type="predicted"/>
<dbReference type="InterPro" id="IPR052957">
    <property type="entry name" value="Auxin_embryo_med"/>
</dbReference>
<dbReference type="SUPFAM" id="SSF55874">
    <property type="entry name" value="ATPase domain of HSP90 chaperone/DNA topoisomerase II/histidine kinase"/>
    <property type="match status" value="1"/>
</dbReference>
<accession>A0AAV2CQ63</accession>
<evidence type="ECO:0000259" key="1">
    <source>
        <dbReference type="Pfam" id="PF25794"/>
    </source>
</evidence>
<protein>
    <recommendedName>
        <fullName evidence="1">Sacsin/Nov domain-containing protein</fullName>
    </recommendedName>
</protein>
<dbReference type="InterPro" id="IPR058210">
    <property type="entry name" value="SACS/Nov_dom"/>
</dbReference>
<sequence length="1730" mass="195910">MATPREHIEKLRRRTFSIGDDEENPLAAMLDQAVKYLSAELYAKDVHFLMELIQNAEDNEYSEEVDPSLEFVITSRDITGTGAPATLLVFNNEKGFSAKNIESICSVGNSTKKGKRKRGYIGEKGIGFKSVFLITSRPHIFSNGYKIRFNEKPRPPCKLGYIVPEWVDDGKPSVADIQQVYGSSRLPTTTLVLPLKPDKVKPVKEQLSSVHPEVLLFLSKIKHLSVREENENPKLNTVSAIAITKEVDYVSRKNIDAESYTLHLSAESNGESDDGQCSYYMWKQRFPVKRENIVEQRMDVEEWLVTLAFHYGERLHKGGHSPGIYAFLPTDMFTNFPFIIQADFILSSSREAVLLDNRWNQGILGCVPAAFVNALAALVKTSEDAPVSSLPPMFRFLPVETSTYPFLNAVRESIQLKLAEESIVPSESYKEQKYFHKPREVSRLLPAFWDILKAARQENVNLHNLSSHGCYILASSFDRSKYDKVLKFLGVGFVVDEWYTKCIQSSNLVKGISDDLYIELLHFIAANWSTNLKNTNLRGVPLLRHIGANGNMGICSINKSADKKSGRVLCLSGESSYASMLIDWNNEFWHITPFFFLPEAIQDALRSSERRRTVLEWLKTVAGLVELNPCEFSYSLRDHLGTDQKLVVAYAHLLYRSHNVEFLTDQEVDNLCEDMPLVDSYGNVINASDHVILVPGAESRWLELIGSNPWRGEGYIELGEEYLQTACFCGQTSGGESFLEFLEYHVGASDIPDLSPPNAGIPTVSGPLTKKNAILLLDWINSLISNRITIPEKFLTCISNGSWLKVTMNGSSSYKPPSQSFLLSPKKKNSKWGSILQDGSVVVDIPLVDLNFYGEIINDYEVALKEIGVMFEYDEACEYIGQCLMSHVNSSTSTRSTVFSMLKFLRFLREKFLAPDQFISSIKGGKWLQTTSHGYHSPEECVLRKGQWAVAEQISELYFINDAYYGPEINSFEDELKCLGVRACLTGSHDLIVQHLKSSACLSGDLTKEALFLIFECMRNSKAAASKVVGTIQQARCLKSNVGYRSPGECFLCDPEWGCLLEVFYGSSPILDRNFYGDEIIDFKSELKQLGVKVDFEDATKAFVSTFKQQASLSKITKTHVLSFLACYRRLKVLKRPLSDIKTCILSQRWLWTRLGVYRSPRECILFGPEWKSLLAITRLPFLDDSYSSNGYGKDVVDEYARELKLLGVVVSLKDGAKFVPFCLYFPEDPSTIAPSSVLSLLQCIRILLEQKDYSFPESFIGKISSEWLRTCVGYRAPKDCCLFDSYWEMMGLKPIDGPFIDESFFGPKLLSYKEELRKIGVSTKPEDVCKILARQLGEHSESTSIVRIYNFLRQHKWKPENDESKQRIWFPDECGRSGKWVNPEECVLRDRDDLFGSQLYVLGKHYEFKLLDFFKEAFGVKSNPSLTDYCELWKTWERSGRSLTPSKCCSFWSFIVMNSHQVDKEKQILAGEMSRLPVVSGEEIVLADKHDVFIADDIQLKELFSEYSSIFAWYPQPSSPFLPRTKLMEVFRGIGVRAISESVQKEEENSTAAAAANKCKHLNHLTWKNLVKIILGFLAHPSLDMEAKARHDKVKILLKLTVLETVEPLTVTYSLTLSPGEVISVKATQMIRWDKDEGKLYTQRLEKGSRGSRSGRNLLEYACRFSEVIAKGVLWDQKEEQITALSQIIKLAVLVKFEGAAVDFLMKVNNMQIFMEDEEFLASAFPSST</sequence>